<dbReference type="SUPFAM" id="SSF56059">
    <property type="entry name" value="Glutathione synthetase ATP-binding domain-like"/>
    <property type="match status" value="1"/>
</dbReference>
<reference evidence="3 4" key="1">
    <citation type="submission" date="2022-04" db="EMBL/GenBank/DDBJ databases">
        <title>Genome sequence of C. roseum typestrain.</title>
        <authorList>
            <person name="Poehlein A."/>
            <person name="Schoch T."/>
            <person name="Duerre P."/>
            <person name="Daniel R."/>
        </authorList>
    </citation>
    <scope>NUCLEOTIDE SEQUENCE [LARGE SCALE GENOMIC DNA]</scope>
    <source>
        <strain evidence="3 4">DSM 7320</strain>
    </source>
</reference>
<dbReference type="SUPFAM" id="SSF52009">
    <property type="entry name" value="Phosphohistidine domain"/>
    <property type="match status" value="1"/>
</dbReference>
<gene>
    <name evidence="3" type="ORF">CROST_013450</name>
</gene>
<feature type="domain" description="Pyruvate phosphate dikinase AMP/ATP-binding" evidence="2">
    <location>
        <begin position="229"/>
        <end position="283"/>
    </location>
</feature>
<keyword evidence="4" id="KW-1185">Reference proteome</keyword>
<dbReference type="Pfam" id="PF01326">
    <property type="entry name" value="PPDK_N"/>
    <property type="match status" value="2"/>
</dbReference>
<evidence type="ECO:0000259" key="2">
    <source>
        <dbReference type="Pfam" id="PF01326"/>
    </source>
</evidence>
<dbReference type="Proteomes" id="UP000190951">
    <property type="component" value="Chromosome"/>
</dbReference>
<dbReference type="InterPro" id="IPR008279">
    <property type="entry name" value="PEP-util_enz_mobile_dom"/>
</dbReference>
<dbReference type="InterPro" id="IPR036637">
    <property type="entry name" value="Phosphohistidine_dom_sf"/>
</dbReference>
<dbReference type="InterPro" id="IPR013815">
    <property type="entry name" value="ATP_grasp_subdomain_1"/>
</dbReference>
<protein>
    <submittedName>
        <fullName evidence="3">Uncharacterized protein</fullName>
    </submittedName>
</protein>
<dbReference type="STRING" id="84029.CROST_34720"/>
<dbReference type="RefSeq" id="WP_077833927.1">
    <property type="nucleotide sequence ID" value="NZ_CP096983.1"/>
</dbReference>
<dbReference type="InterPro" id="IPR051549">
    <property type="entry name" value="PEP_Utilizing_Enz"/>
</dbReference>
<dbReference type="Pfam" id="PF00391">
    <property type="entry name" value="PEP-utilizers"/>
    <property type="match status" value="1"/>
</dbReference>
<sequence length="841" mass="98362">MIFDIGEGELSKKFGNKAKFLMKMKKQGFRVPDGFVIDSNTYTEIISHNEKIEEIEEILKDIDKSNIASKSCSLFKIFENLIIQDSIIKEIEKKLKKGTKYAVRSSGLKEDLEDFSFAGQYSTFLNVEGIKDIKKAILGCYKSMYTEVVLSYFVDNKLDLKDLQMAIVIQEMVESEKSGIAFTVNPITGIDKEIVIETAEGLGESIVSGQVIPERYIYNWFEDKYDYNKTNRLLNEEELKELTSTALEIQTYLGYPSDIEFAIEKNKLYILQVRAITKIKYSKIKDEWTTANFKDSGVSASVCTPAMWSLYEYIWETVLKKFIVQSKILKEKELRKLGDMFFGRPYWNMSVVKKAMAKIPGYKEIDFDNEFGVKITYTGDGHTTKITPKTILNVIKIALNQRKILKDQNNNIVEYRKDILEKYDKYIKDENIYSLKEFENIWYTLIKKDYLKSQGTYFWQIFINTVHQTIFRDKLLKYVDKSEYLDLISGLDGVSHLRPFYDMWDMTRDILKDKESFEFWNESSIVEIKKQYEKECKKYFIPQFKNYIKAYGYHSKKELDVTYPCYCEDIETVIKMFKDTMLLDDSYNPKEDKKSQQKKYFKQLEKLKSKVSNRKYSKFISEVKDMREMLWWREEFRDITTKIYYVVRIYTLKLAELYKENGIIDKEEDIWYLKIFDIWDFIDGKKSDKDIRSIIIRNRKYYNSFRNFENENEIGCKFEGIDLKEKSSSTDIVGVGCNNGIVTGTARVVESLDEIERLQVDDILITKFIDTGWTSKFAMLKGIVTEYGGLLCHAAIVSREYGIPCIVCAYNATKLIKDGSKISINGTTGEVTILEEGKACL</sequence>
<dbReference type="Gene3D" id="3.30.470.20">
    <property type="entry name" value="ATP-grasp fold, B domain"/>
    <property type="match status" value="2"/>
</dbReference>
<accession>A0A1S8L0G5</accession>
<dbReference type="Gene3D" id="3.30.1490.20">
    <property type="entry name" value="ATP-grasp fold, A domain"/>
    <property type="match status" value="1"/>
</dbReference>
<dbReference type="GO" id="GO:0005524">
    <property type="term" value="F:ATP binding"/>
    <property type="evidence" value="ECO:0007669"/>
    <property type="project" value="InterPro"/>
</dbReference>
<dbReference type="EMBL" id="CP096983">
    <property type="protein sequence ID" value="URZ10635.1"/>
    <property type="molecule type" value="Genomic_DNA"/>
</dbReference>
<evidence type="ECO:0000313" key="4">
    <source>
        <dbReference type="Proteomes" id="UP000190951"/>
    </source>
</evidence>
<dbReference type="AlphaFoldDB" id="A0A1S8L0G5"/>
<dbReference type="GO" id="GO:0016301">
    <property type="term" value="F:kinase activity"/>
    <property type="evidence" value="ECO:0007669"/>
    <property type="project" value="InterPro"/>
</dbReference>
<feature type="domain" description="Pyruvate phosphate dikinase AMP/ATP-binding" evidence="2">
    <location>
        <begin position="14"/>
        <end position="219"/>
    </location>
</feature>
<dbReference type="PANTHER" id="PTHR43615">
    <property type="entry name" value="PHOSPHOENOLPYRUVATE SYNTHASE-RELATED"/>
    <property type="match status" value="1"/>
</dbReference>
<proteinExistence type="predicted"/>
<organism evidence="3 4">
    <name type="scientific">Clostridium felsineum</name>
    <dbReference type="NCBI Taxonomy" id="36839"/>
    <lineage>
        <taxon>Bacteria</taxon>
        <taxon>Bacillati</taxon>
        <taxon>Bacillota</taxon>
        <taxon>Clostridia</taxon>
        <taxon>Eubacteriales</taxon>
        <taxon>Clostridiaceae</taxon>
        <taxon>Clostridium</taxon>
    </lineage>
</organism>
<dbReference type="InterPro" id="IPR002192">
    <property type="entry name" value="PPDK_AMP/ATP-bd"/>
</dbReference>
<name>A0A1S8L0G5_9CLOT</name>
<evidence type="ECO:0000259" key="1">
    <source>
        <dbReference type="Pfam" id="PF00391"/>
    </source>
</evidence>
<dbReference type="PANTHER" id="PTHR43615:SF1">
    <property type="entry name" value="PPDK_N DOMAIN-CONTAINING PROTEIN"/>
    <property type="match status" value="1"/>
</dbReference>
<evidence type="ECO:0000313" key="3">
    <source>
        <dbReference type="EMBL" id="URZ10635.1"/>
    </source>
</evidence>
<dbReference type="Gene3D" id="3.50.30.10">
    <property type="entry name" value="Phosphohistidine domain"/>
    <property type="match status" value="1"/>
</dbReference>
<feature type="domain" description="PEP-utilising enzyme mobile" evidence="1">
    <location>
        <begin position="761"/>
        <end position="829"/>
    </location>
</feature>
<dbReference type="KEGG" id="crw:CROST_013450"/>